<reference evidence="3" key="1">
    <citation type="submission" date="2025-08" db="UniProtKB">
        <authorList>
            <consortium name="RefSeq"/>
        </authorList>
    </citation>
    <scope>IDENTIFICATION</scope>
    <source>
        <tissue evidence="3">Leaf</tissue>
    </source>
</reference>
<name>A0A8B8PYG3_9MYRT</name>
<dbReference type="Gene3D" id="1.20.1280.50">
    <property type="match status" value="1"/>
</dbReference>
<organism evidence="2 3">
    <name type="scientific">Rhodamnia argentea</name>
    <dbReference type="NCBI Taxonomy" id="178133"/>
    <lineage>
        <taxon>Eukaryota</taxon>
        <taxon>Viridiplantae</taxon>
        <taxon>Streptophyta</taxon>
        <taxon>Embryophyta</taxon>
        <taxon>Tracheophyta</taxon>
        <taxon>Spermatophyta</taxon>
        <taxon>Magnoliopsida</taxon>
        <taxon>eudicotyledons</taxon>
        <taxon>Gunneridae</taxon>
        <taxon>Pentapetalae</taxon>
        <taxon>rosids</taxon>
        <taxon>malvids</taxon>
        <taxon>Myrtales</taxon>
        <taxon>Myrtaceae</taxon>
        <taxon>Myrtoideae</taxon>
        <taxon>Myrteae</taxon>
        <taxon>Australasian group</taxon>
        <taxon>Rhodamnia</taxon>
    </lineage>
</organism>
<sequence length="385" mass="43611">MKMATATISGTGDQDGQLPSEAVHRIFSRLPIKSLMRFRSVCKLWRELIDDPHLSTMHTRKDTVLLHHHAGTISAFTPRTSDDASMNLRAMFKSPEIKRCKVKAVGDGLLCLRHEGFKPQKDIWYIANPITKQVLKLPKPPTECECPYGCAYGIGLDRSSATPKVVRVFFPSYESCFSYTLGAEVYDLRERCWRRPRTSKVSIFPPRVGKGAILSEERAICAKGGIHWFKETDLAGQGFDPKIVSFDLGKEEFSLLRPPKFKNPGSETGLFEVRGSLAIANHSLARRVEVWVLESSSSSKWTKRYKIEFAAFPDNVKVCVTPRRVRCVGEIDGEMVLVNFWGMHCFAFYNPKQRRSSRGFDFEHVPHVSLSHIFAFTPTLISLHL</sequence>
<dbReference type="InterPro" id="IPR050796">
    <property type="entry name" value="SCF_F-box_component"/>
</dbReference>
<dbReference type="Proteomes" id="UP000827889">
    <property type="component" value="Chromosome 11"/>
</dbReference>
<evidence type="ECO:0000259" key="1">
    <source>
        <dbReference type="PROSITE" id="PS50181"/>
    </source>
</evidence>
<dbReference type="RefSeq" id="XP_030539318.2">
    <property type="nucleotide sequence ID" value="XM_030683458.2"/>
</dbReference>
<dbReference type="CDD" id="cd22157">
    <property type="entry name" value="F-box_AtFBW1-like"/>
    <property type="match status" value="1"/>
</dbReference>
<dbReference type="InterPro" id="IPR036047">
    <property type="entry name" value="F-box-like_dom_sf"/>
</dbReference>
<dbReference type="PANTHER" id="PTHR31672">
    <property type="entry name" value="BNACNNG10540D PROTEIN"/>
    <property type="match status" value="1"/>
</dbReference>
<keyword evidence="2" id="KW-1185">Reference proteome</keyword>
<dbReference type="Pfam" id="PF08268">
    <property type="entry name" value="FBA_3"/>
    <property type="match status" value="1"/>
</dbReference>
<dbReference type="SUPFAM" id="SSF81383">
    <property type="entry name" value="F-box domain"/>
    <property type="match status" value="1"/>
</dbReference>
<dbReference type="SMART" id="SM00256">
    <property type="entry name" value="FBOX"/>
    <property type="match status" value="1"/>
</dbReference>
<accession>A0A8B8PYG3</accession>
<gene>
    <name evidence="3" type="primary">LOC115747331</name>
</gene>
<dbReference type="PROSITE" id="PS50181">
    <property type="entry name" value="FBOX"/>
    <property type="match status" value="1"/>
</dbReference>
<dbReference type="KEGG" id="rarg:115747331"/>
<dbReference type="Pfam" id="PF00646">
    <property type="entry name" value="F-box"/>
    <property type="match status" value="1"/>
</dbReference>
<dbReference type="AlphaFoldDB" id="A0A8B8PYG3"/>
<dbReference type="PANTHER" id="PTHR31672:SF13">
    <property type="entry name" value="F-BOX PROTEIN CPR30-LIKE"/>
    <property type="match status" value="1"/>
</dbReference>
<evidence type="ECO:0000313" key="3">
    <source>
        <dbReference type="RefSeq" id="XP_030539318.2"/>
    </source>
</evidence>
<protein>
    <submittedName>
        <fullName evidence="3">F-box/kelch-repeat protein At1g12870</fullName>
    </submittedName>
</protein>
<feature type="domain" description="F-box" evidence="1">
    <location>
        <begin position="12"/>
        <end position="61"/>
    </location>
</feature>
<dbReference type="GeneID" id="115747331"/>
<dbReference type="InterPro" id="IPR013187">
    <property type="entry name" value="F-box-assoc_dom_typ3"/>
</dbReference>
<dbReference type="InterPro" id="IPR001810">
    <property type="entry name" value="F-box_dom"/>
</dbReference>
<proteinExistence type="predicted"/>
<dbReference type="NCBIfam" id="TIGR01640">
    <property type="entry name" value="F_box_assoc_1"/>
    <property type="match status" value="1"/>
</dbReference>
<dbReference type="InterPro" id="IPR017451">
    <property type="entry name" value="F-box-assoc_interact_dom"/>
</dbReference>
<evidence type="ECO:0000313" key="2">
    <source>
        <dbReference type="Proteomes" id="UP000827889"/>
    </source>
</evidence>